<reference evidence="1 2" key="1">
    <citation type="submission" date="2012-08" db="EMBL/GenBank/DDBJ databases">
        <title>Oryza genome evolution.</title>
        <authorList>
            <person name="Wing R.A."/>
        </authorList>
    </citation>
    <scope>NUCLEOTIDE SEQUENCE</scope>
</reference>
<dbReference type="Gramene" id="LPERR01G07360.1">
    <property type="protein sequence ID" value="LPERR01G07360.1"/>
    <property type="gene ID" value="LPERR01G07360"/>
</dbReference>
<evidence type="ECO:0000313" key="2">
    <source>
        <dbReference type="Proteomes" id="UP000032180"/>
    </source>
</evidence>
<evidence type="ECO:0000313" key="1">
    <source>
        <dbReference type="EnsemblPlants" id="LPERR01G07360.1"/>
    </source>
</evidence>
<dbReference type="EnsemblPlants" id="LPERR01G07360.1">
    <property type="protein sequence ID" value="LPERR01G07360.1"/>
    <property type="gene ID" value="LPERR01G07360"/>
</dbReference>
<protein>
    <submittedName>
        <fullName evidence="1">Uncharacterized protein</fullName>
    </submittedName>
</protein>
<reference evidence="2" key="2">
    <citation type="submission" date="2013-12" db="EMBL/GenBank/DDBJ databases">
        <authorList>
            <person name="Yu Y."/>
            <person name="Lee S."/>
            <person name="de Baynast K."/>
            <person name="Wissotski M."/>
            <person name="Liu L."/>
            <person name="Talag J."/>
            <person name="Goicoechea J."/>
            <person name="Angelova A."/>
            <person name="Jetty R."/>
            <person name="Kudrna D."/>
            <person name="Golser W."/>
            <person name="Rivera L."/>
            <person name="Zhang J."/>
            <person name="Wing R."/>
        </authorList>
    </citation>
    <scope>NUCLEOTIDE SEQUENCE</scope>
</reference>
<reference evidence="1" key="3">
    <citation type="submission" date="2015-04" db="UniProtKB">
        <authorList>
            <consortium name="EnsemblPlants"/>
        </authorList>
    </citation>
    <scope>IDENTIFICATION</scope>
</reference>
<keyword evidence="2" id="KW-1185">Reference proteome</keyword>
<proteinExistence type="predicted"/>
<organism evidence="1 2">
    <name type="scientific">Leersia perrieri</name>
    <dbReference type="NCBI Taxonomy" id="77586"/>
    <lineage>
        <taxon>Eukaryota</taxon>
        <taxon>Viridiplantae</taxon>
        <taxon>Streptophyta</taxon>
        <taxon>Embryophyta</taxon>
        <taxon>Tracheophyta</taxon>
        <taxon>Spermatophyta</taxon>
        <taxon>Magnoliopsida</taxon>
        <taxon>Liliopsida</taxon>
        <taxon>Poales</taxon>
        <taxon>Poaceae</taxon>
        <taxon>BOP clade</taxon>
        <taxon>Oryzoideae</taxon>
        <taxon>Oryzeae</taxon>
        <taxon>Oryzinae</taxon>
        <taxon>Leersia</taxon>
    </lineage>
</organism>
<dbReference type="AlphaFoldDB" id="A0A0D9UYG6"/>
<sequence length="84" mass="9504">MQLGRGANWGACSFLRFGRIAKWNITFGSSGKRGWVRKKRKNTVEVAITVLFGTNEQPLGIAHSISYRTEKFTLHCINDTTCNR</sequence>
<accession>A0A0D9UYG6</accession>
<name>A0A0D9UYG6_9ORYZ</name>
<dbReference type="Proteomes" id="UP000032180">
    <property type="component" value="Chromosome 1"/>
</dbReference>
<dbReference type="HOGENOM" id="CLU_2530721_0_0_1"/>